<dbReference type="InterPro" id="IPR004013">
    <property type="entry name" value="PHP_dom"/>
</dbReference>
<proteinExistence type="predicted"/>
<reference evidence="3" key="1">
    <citation type="submission" date="2022-04" db="EMBL/GenBank/DDBJ databases">
        <title>A functionally conserved STORR gene fusion in Papaver species that diverged 16.8 million years ago.</title>
        <authorList>
            <person name="Catania T."/>
        </authorList>
    </citation>
    <scope>NUCLEOTIDE SEQUENCE</scope>
    <source>
        <strain evidence="3">S-188037</strain>
    </source>
</reference>
<feature type="domain" description="Polymerase/histidinol phosphatase N-terminal" evidence="2">
    <location>
        <begin position="77"/>
        <end position="142"/>
    </location>
</feature>
<keyword evidence="4" id="KW-1185">Reference proteome</keyword>
<feature type="region of interest" description="Disordered" evidence="1">
    <location>
        <begin position="1"/>
        <end position="29"/>
    </location>
</feature>
<protein>
    <recommendedName>
        <fullName evidence="2">Polymerase/histidinol phosphatase N-terminal domain-containing protein</fullName>
    </recommendedName>
</protein>
<evidence type="ECO:0000256" key="1">
    <source>
        <dbReference type="SAM" id="MobiDB-lite"/>
    </source>
</evidence>
<dbReference type="Proteomes" id="UP001202328">
    <property type="component" value="Unassembled WGS sequence"/>
</dbReference>
<dbReference type="PANTHER" id="PTHR42924">
    <property type="entry name" value="EXONUCLEASE"/>
    <property type="match status" value="1"/>
</dbReference>
<dbReference type="PANTHER" id="PTHR42924:SF3">
    <property type="entry name" value="POLYMERASE_HISTIDINOL PHOSPHATASE N-TERMINAL DOMAIN-CONTAINING PROTEIN"/>
    <property type="match status" value="1"/>
</dbReference>
<evidence type="ECO:0000259" key="2">
    <source>
        <dbReference type="SMART" id="SM00481"/>
    </source>
</evidence>
<dbReference type="FunFam" id="1.10.150.650:FF:000002">
    <property type="entry name" value="PHP domain-containing protein"/>
    <property type="match status" value="1"/>
</dbReference>
<dbReference type="EMBL" id="JAJJMB010003142">
    <property type="protein sequence ID" value="KAI3949329.1"/>
    <property type="molecule type" value="Genomic_DNA"/>
</dbReference>
<dbReference type="CDD" id="cd07438">
    <property type="entry name" value="PHP_HisPPase_AMP"/>
    <property type="match status" value="1"/>
</dbReference>
<dbReference type="AlphaFoldDB" id="A0AAD4TCP2"/>
<dbReference type="GO" id="GO:0035312">
    <property type="term" value="F:5'-3' DNA exonuclease activity"/>
    <property type="evidence" value="ECO:0007669"/>
    <property type="project" value="TreeGrafter"/>
</dbReference>
<dbReference type="SMART" id="SM00481">
    <property type="entry name" value="POLIIIAc"/>
    <property type="match status" value="1"/>
</dbReference>
<dbReference type="SUPFAM" id="SSF89550">
    <property type="entry name" value="PHP domain-like"/>
    <property type="match status" value="1"/>
</dbReference>
<evidence type="ECO:0000313" key="4">
    <source>
        <dbReference type="Proteomes" id="UP001202328"/>
    </source>
</evidence>
<comment type="caution">
    <text evidence="3">The sequence shown here is derived from an EMBL/GenBank/DDBJ whole genome shotgun (WGS) entry which is preliminary data.</text>
</comment>
<dbReference type="InterPro" id="IPR003141">
    <property type="entry name" value="Pol/His_phosphatase_N"/>
</dbReference>
<dbReference type="InterPro" id="IPR016195">
    <property type="entry name" value="Pol/histidinol_Pase-like"/>
</dbReference>
<dbReference type="Gene3D" id="3.20.20.140">
    <property type="entry name" value="Metal-dependent hydrolases"/>
    <property type="match status" value="1"/>
</dbReference>
<name>A0AAD4TCP2_9MAGN</name>
<dbReference type="Gene3D" id="1.10.150.650">
    <property type="match status" value="1"/>
</dbReference>
<organism evidence="3 4">
    <name type="scientific">Papaver atlanticum</name>
    <dbReference type="NCBI Taxonomy" id="357466"/>
    <lineage>
        <taxon>Eukaryota</taxon>
        <taxon>Viridiplantae</taxon>
        <taxon>Streptophyta</taxon>
        <taxon>Embryophyta</taxon>
        <taxon>Tracheophyta</taxon>
        <taxon>Spermatophyta</taxon>
        <taxon>Magnoliopsida</taxon>
        <taxon>Ranunculales</taxon>
        <taxon>Papaveraceae</taxon>
        <taxon>Papaveroideae</taxon>
        <taxon>Papaver</taxon>
    </lineage>
</organism>
<dbReference type="InterPro" id="IPR052018">
    <property type="entry name" value="PHP_domain"/>
</dbReference>
<dbReference type="GO" id="GO:0004534">
    <property type="term" value="F:5'-3' RNA exonuclease activity"/>
    <property type="evidence" value="ECO:0007669"/>
    <property type="project" value="TreeGrafter"/>
</dbReference>
<sequence length="436" mass="48021">MDDRYSKNKKKSNKKKKNNGGKKKSNNNNKISAEQKLHNHVYDWVFHDSISPPASSVITTCADDFGVRRSFVGKVVFELHSHTICSDGYLSPTALVQRAHRNGVNVLALTDHDTMAGIPEASEAARKLGIRLIPGVEISTIYTPSEESGNEEPVHVLAYYGSCGPSRCEELENRLANVREGRYLRAKNMLLKLSNLNMPLKWENVVKIAGDGVAPGRLHVARAMVEAGHVENLKHAFSRYLYDGGPAYSTGNELNAEEAVELICQTGGVAALAHPWALKNPVGVIRRLKAAGLHGIEVYRSDGKLSAFSDLADTYGLIKLGGSDYHGKGNHDESDLGSVNLPVPALHEFLKLARPIWCDAVKSILQRFAEDPSDANFEKLARYGKIKNLNGSLNSGKNVVELCLSSWLLREERQDAEFENLRLKLSRTEGAVMVQL</sequence>
<accession>A0AAD4TCP2</accession>
<evidence type="ECO:0000313" key="3">
    <source>
        <dbReference type="EMBL" id="KAI3949329.1"/>
    </source>
</evidence>
<dbReference type="Pfam" id="PF02811">
    <property type="entry name" value="PHP"/>
    <property type="match status" value="1"/>
</dbReference>
<feature type="compositionally biased region" description="Basic residues" evidence="1">
    <location>
        <begin position="7"/>
        <end position="25"/>
    </location>
</feature>
<gene>
    <name evidence="3" type="ORF">MKW98_023266</name>
</gene>